<dbReference type="Pfam" id="PF10035">
    <property type="entry name" value="DUF2179"/>
    <property type="match status" value="1"/>
</dbReference>
<dbReference type="PIRSF" id="PIRSF006483">
    <property type="entry name" value="Membrane_protein_YitT"/>
    <property type="match status" value="1"/>
</dbReference>
<dbReference type="InterPro" id="IPR019264">
    <property type="entry name" value="DUF2179"/>
</dbReference>
<evidence type="ECO:0000256" key="5">
    <source>
        <dbReference type="ARBA" id="ARBA00023136"/>
    </source>
</evidence>
<evidence type="ECO:0000256" key="2">
    <source>
        <dbReference type="ARBA" id="ARBA00022475"/>
    </source>
</evidence>
<feature type="domain" description="DUF2179" evidence="7">
    <location>
        <begin position="226"/>
        <end position="280"/>
    </location>
</feature>
<dbReference type="GO" id="GO:0005886">
    <property type="term" value="C:plasma membrane"/>
    <property type="evidence" value="ECO:0007669"/>
    <property type="project" value="UniProtKB-SubCell"/>
</dbReference>
<evidence type="ECO:0000256" key="3">
    <source>
        <dbReference type="ARBA" id="ARBA00022692"/>
    </source>
</evidence>
<dbReference type="Gene3D" id="3.30.70.120">
    <property type="match status" value="1"/>
</dbReference>
<gene>
    <name evidence="8" type="ORF">IAB37_08870</name>
</gene>
<reference evidence="8" key="1">
    <citation type="submission" date="2020-10" db="EMBL/GenBank/DDBJ databases">
        <authorList>
            <person name="Gilroy R."/>
        </authorList>
    </citation>
    <scope>NUCLEOTIDE SEQUENCE</scope>
    <source>
        <strain evidence="8">CHK189-12415</strain>
    </source>
</reference>
<evidence type="ECO:0000256" key="6">
    <source>
        <dbReference type="SAM" id="Phobius"/>
    </source>
</evidence>
<feature type="transmembrane region" description="Helical" evidence="6">
    <location>
        <begin position="113"/>
        <end position="133"/>
    </location>
</feature>
<dbReference type="EMBL" id="DVHA01000288">
    <property type="protein sequence ID" value="HIR61670.1"/>
    <property type="molecule type" value="Genomic_DNA"/>
</dbReference>
<sequence>MGKLLTKDNLVKFAVLNGGTLLITIGVYFFKFPNDFSTGGVTGISVVLTHYFPSLSASNFVTILNLALLVLGFIVFGRGFGFMTAYSSVEMSLALELLERFCPMSAPFTDQPLMELIFAVGLPAVGSALLFNIDASNGGTDIVAMILKKYTSLDIGKALMASDLIITLMAGVAYGMEAGMFSFLGLIIKSTLLDSVMESFHMCKYFTIVTKNPDLICDFIINTLGRSATRLEGQGAFTREDETVVLTVMTRMQAIHLRQFIRRNDPKTFMMITNTSEIIGKGFRGIN</sequence>
<dbReference type="PANTHER" id="PTHR33545:SF9">
    <property type="entry name" value="UPF0750 MEMBRANE PROTEIN YITE"/>
    <property type="match status" value="1"/>
</dbReference>
<evidence type="ECO:0000256" key="1">
    <source>
        <dbReference type="ARBA" id="ARBA00004651"/>
    </source>
</evidence>
<evidence type="ECO:0000259" key="7">
    <source>
        <dbReference type="Pfam" id="PF10035"/>
    </source>
</evidence>
<keyword evidence="2" id="KW-1003">Cell membrane</keyword>
<feature type="transmembrane region" description="Helical" evidence="6">
    <location>
        <begin position="12"/>
        <end position="30"/>
    </location>
</feature>
<protein>
    <submittedName>
        <fullName evidence="8">YitT family protein</fullName>
    </submittedName>
</protein>
<dbReference type="PANTHER" id="PTHR33545">
    <property type="entry name" value="UPF0750 MEMBRANE PROTEIN YITT-RELATED"/>
    <property type="match status" value="1"/>
</dbReference>
<keyword evidence="5 6" id="KW-0472">Membrane</keyword>
<keyword evidence="3 6" id="KW-0812">Transmembrane</keyword>
<accession>A0A9D1DZ34</accession>
<feature type="transmembrane region" description="Helical" evidence="6">
    <location>
        <begin position="164"/>
        <end position="188"/>
    </location>
</feature>
<dbReference type="Pfam" id="PF02588">
    <property type="entry name" value="YitT_membrane"/>
    <property type="match status" value="1"/>
</dbReference>
<dbReference type="InterPro" id="IPR003740">
    <property type="entry name" value="YitT"/>
</dbReference>
<dbReference type="CDD" id="cd16379">
    <property type="entry name" value="YitT_C_like"/>
    <property type="match status" value="1"/>
</dbReference>
<proteinExistence type="predicted"/>
<dbReference type="InterPro" id="IPR051461">
    <property type="entry name" value="UPF0750_membrane"/>
</dbReference>
<keyword evidence="4 6" id="KW-1133">Transmembrane helix</keyword>
<evidence type="ECO:0000256" key="4">
    <source>
        <dbReference type="ARBA" id="ARBA00022989"/>
    </source>
</evidence>
<evidence type="ECO:0000313" key="8">
    <source>
        <dbReference type="EMBL" id="HIR61670.1"/>
    </source>
</evidence>
<organism evidence="8 9">
    <name type="scientific">Candidatus Faecivivens stercoravium</name>
    <dbReference type="NCBI Taxonomy" id="2840803"/>
    <lineage>
        <taxon>Bacteria</taxon>
        <taxon>Bacillati</taxon>
        <taxon>Bacillota</taxon>
        <taxon>Clostridia</taxon>
        <taxon>Eubacteriales</taxon>
        <taxon>Oscillospiraceae</taxon>
        <taxon>Oscillospiraceae incertae sedis</taxon>
        <taxon>Candidatus Faecivivens</taxon>
    </lineage>
</organism>
<dbReference type="Proteomes" id="UP000824241">
    <property type="component" value="Unassembled WGS sequence"/>
</dbReference>
<comment type="caution">
    <text evidence="8">The sequence shown here is derived from an EMBL/GenBank/DDBJ whole genome shotgun (WGS) entry which is preliminary data.</text>
</comment>
<evidence type="ECO:0000313" key="9">
    <source>
        <dbReference type="Proteomes" id="UP000824241"/>
    </source>
</evidence>
<dbReference type="AlphaFoldDB" id="A0A9D1DZ34"/>
<comment type="subcellular location">
    <subcellularLocation>
        <location evidence="1">Cell membrane</location>
        <topology evidence="1">Multi-pass membrane protein</topology>
    </subcellularLocation>
</comment>
<dbReference type="InterPro" id="IPR015867">
    <property type="entry name" value="N-reg_PII/ATP_PRibTrfase_C"/>
</dbReference>
<reference evidence="8" key="2">
    <citation type="journal article" date="2021" name="PeerJ">
        <title>Extensive microbial diversity within the chicken gut microbiome revealed by metagenomics and culture.</title>
        <authorList>
            <person name="Gilroy R."/>
            <person name="Ravi A."/>
            <person name="Getino M."/>
            <person name="Pursley I."/>
            <person name="Horton D.L."/>
            <person name="Alikhan N.F."/>
            <person name="Baker D."/>
            <person name="Gharbi K."/>
            <person name="Hall N."/>
            <person name="Watson M."/>
            <person name="Adriaenssens E.M."/>
            <person name="Foster-Nyarko E."/>
            <person name="Jarju S."/>
            <person name="Secka A."/>
            <person name="Antonio M."/>
            <person name="Oren A."/>
            <person name="Chaudhuri R.R."/>
            <person name="La Ragione R."/>
            <person name="Hildebrand F."/>
            <person name="Pallen M.J."/>
        </authorList>
    </citation>
    <scope>NUCLEOTIDE SEQUENCE</scope>
    <source>
        <strain evidence="8">CHK189-12415</strain>
    </source>
</reference>
<feature type="transmembrane region" description="Helical" evidence="6">
    <location>
        <begin position="50"/>
        <end position="76"/>
    </location>
</feature>
<name>A0A9D1DZ34_9FIRM</name>